<keyword evidence="2" id="KW-1185">Reference proteome</keyword>
<dbReference type="InterPro" id="IPR029063">
    <property type="entry name" value="SAM-dependent_MTases_sf"/>
</dbReference>
<dbReference type="Gene3D" id="3.40.50.150">
    <property type="entry name" value="Vaccinia Virus protein VP39"/>
    <property type="match status" value="1"/>
</dbReference>
<dbReference type="GO" id="GO:0008168">
    <property type="term" value="F:methyltransferase activity"/>
    <property type="evidence" value="ECO:0007669"/>
    <property type="project" value="UniProtKB-KW"/>
</dbReference>
<keyword evidence="1" id="KW-0489">Methyltransferase</keyword>
<dbReference type="Proteomes" id="UP000315369">
    <property type="component" value="Unassembled WGS sequence"/>
</dbReference>
<gene>
    <name evidence="1" type="ORF">FJV41_02740</name>
</gene>
<evidence type="ECO:0000313" key="1">
    <source>
        <dbReference type="EMBL" id="TQF17542.1"/>
    </source>
</evidence>
<dbReference type="OrthoDB" id="9816564at2"/>
<dbReference type="AlphaFoldDB" id="A0A540X8I5"/>
<dbReference type="GO" id="GO:0032259">
    <property type="term" value="P:methylation"/>
    <property type="evidence" value="ECO:0007669"/>
    <property type="project" value="UniProtKB-KW"/>
</dbReference>
<comment type="caution">
    <text evidence="1">The sequence shown here is derived from an EMBL/GenBank/DDBJ whole genome shotgun (WGS) entry which is preliminary data.</text>
</comment>
<accession>A0A540X8I5</accession>
<dbReference type="EMBL" id="VIFM01000006">
    <property type="protein sequence ID" value="TQF17542.1"/>
    <property type="molecule type" value="Genomic_DNA"/>
</dbReference>
<keyword evidence="1" id="KW-0808">Transferase</keyword>
<reference evidence="1 2" key="1">
    <citation type="submission" date="2019-06" db="EMBL/GenBank/DDBJ databases">
        <authorList>
            <person name="Livingstone P."/>
            <person name="Whitworth D."/>
        </authorList>
    </citation>
    <scope>NUCLEOTIDE SEQUENCE [LARGE SCALE GENOMIC DNA]</scope>
    <source>
        <strain evidence="1 2">AM401</strain>
    </source>
</reference>
<protein>
    <submittedName>
        <fullName evidence="1">Class I SAM-dependent methyltransferase</fullName>
    </submittedName>
</protein>
<evidence type="ECO:0000313" key="2">
    <source>
        <dbReference type="Proteomes" id="UP000315369"/>
    </source>
</evidence>
<sequence>MDSSSSPKSPRRAVVWSTMKSYLNEAVSSARTRLNEHVPQFGALEQKYRQLWFSRIYQHNFWLDSESRSGPGSTLKATESIRRELPEVLRKAQARTMLDVPCGDFNWMQHVELDLEQYIGADIVPDLIALNQQRHGSERRQFIVRDLIQDDLPKVGLVMVRDLFIHLSYRNIFRALANLRRSGTEHLLATTHVGLSRNEDIVTGLWRPVNLRLAPFHFPEPIHLVEDAHKGRHMGLWRFADLDLSQSQKTGT</sequence>
<name>A0A540X8I5_9BACT</name>
<organism evidence="1 2">
    <name type="scientific">Myxococcus llanfairpwllgwyngyllgogerychwyrndrobwllllantysiliogogogochensis</name>
    <dbReference type="NCBI Taxonomy" id="2590453"/>
    <lineage>
        <taxon>Bacteria</taxon>
        <taxon>Pseudomonadati</taxon>
        <taxon>Myxococcota</taxon>
        <taxon>Myxococcia</taxon>
        <taxon>Myxococcales</taxon>
        <taxon>Cystobacterineae</taxon>
        <taxon>Myxococcaceae</taxon>
        <taxon>Myxococcus</taxon>
    </lineage>
</organism>
<dbReference type="SUPFAM" id="SSF53335">
    <property type="entry name" value="S-adenosyl-L-methionine-dependent methyltransferases"/>
    <property type="match status" value="1"/>
</dbReference>
<proteinExistence type="predicted"/>